<comment type="caution">
    <text evidence="1">The sequence shown here is derived from an EMBL/GenBank/DDBJ whole genome shotgun (WGS) entry which is preliminary data.</text>
</comment>
<evidence type="ECO:0000313" key="1">
    <source>
        <dbReference type="EMBL" id="KAH9736171.1"/>
    </source>
</evidence>
<sequence length="351" mass="39471">MALPSNQKTIEHFTHPGHKLFQFNNDNWYLCKGCKTAGDGTRFRCHDCDFDLHEYCGTCPMTLSSFMHPQHQLNLVNRMPQATRQNVRFCAVCGHSVEGLFYRCKLQCEFDVHPVCAQLPQQARHVLDPEHPLTLTLQPLSSTCVVCRNECTSGRYRCGICGVDIHIQCLLTPCDRAPRSTSTSSTTRSLSVRQPPAPPAFDAHYANYNYGVPSFSDGAYPYQAPSFGAYNYAYPHQQTPSFGTYNYAYPHQQTPSFGTYNYAYPHQQTPSFGTYNYAYPHQQTPSFGTYNYANPLQQTPSLRPSNNMTSHQHQHAGGGWRFCRAMSQIVSAIVRGVVSNVVFGGVGCVWD</sequence>
<organism evidence="1 2">
    <name type="scientific">Citrus sinensis</name>
    <name type="common">Sweet orange</name>
    <name type="synonym">Citrus aurantium var. sinensis</name>
    <dbReference type="NCBI Taxonomy" id="2711"/>
    <lineage>
        <taxon>Eukaryota</taxon>
        <taxon>Viridiplantae</taxon>
        <taxon>Streptophyta</taxon>
        <taxon>Embryophyta</taxon>
        <taxon>Tracheophyta</taxon>
        <taxon>Spermatophyta</taxon>
        <taxon>Magnoliopsida</taxon>
        <taxon>eudicotyledons</taxon>
        <taxon>Gunneridae</taxon>
        <taxon>Pentapetalae</taxon>
        <taxon>rosids</taxon>
        <taxon>malvids</taxon>
        <taxon>Sapindales</taxon>
        <taxon>Rutaceae</taxon>
        <taxon>Aurantioideae</taxon>
        <taxon>Citrus</taxon>
    </lineage>
</organism>
<proteinExistence type="predicted"/>
<dbReference type="Proteomes" id="UP000829398">
    <property type="component" value="Chromosome 6"/>
</dbReference>
<keyword evidence="2" id="KW-1185">Reference proteome</keyword>
<evidence type="ECO:0000313" key="2">
    <source>
        <dbReference type="Proteomes" id="UP000829398"/>
    </source>
</evidence>
<accession>A0ACB8JTW4</accession>
<protein>
    <submittedName>
        <fullName evidence="1">C1 2 domain-containing protein</fullName>
    </submittedName>
</protein>
<gene>
    <name evidence="1" type="ORF">KPL71_017997</name>
</gene>
<reference evidence="2" key="1">
    <citation type="journal article" date="2023" name="Hortic. Res.">
        <title>A chromosome-level phased genome enabling allele-level studies in sweet orange: a case study on citrus Huanglongbing tolerance.</title>
        <authorList>
            <person name="Wu B."/>
            <person name="Yu Q."/>
            <person name="Deng Z."/>
            <person name="Duan Y."/>
            <person name="Luo F."/>
            <person name="Gmitter F. Jr."/>
        </authorList>
    </citation>
    <scope>NUCLEOTIDE SEQUENCE [LARGE SCALE GENOMIC DNA]</scope>
    <source>
        <strain evidence="2">cv. Valencia</strain>
    </source>
</reference>
<name>A0ACB8JTW4_CITSI</name>
<dbReference type="EMBL" id="CM039175">
    <property type="protein sequence ID" value="KAH9736171.1"/>
    <property type="molecule type" value="Genomic_DNA"/>
</dbReference>